<dbReference type="Gene3D" id="3.60.20.10">
    <property type="entry name" value="Glutamine Phosphoribosylpyrophosphate, subunit 1, domain 1"/>
    <property type="match status" value="1"/>
</dbReference>
<keyword evidence="11" id="KW-1185">Reference proteome</keyword>
<proteinExistence type="inferred from homology"/>
<dbReference type="Gene3D" id="3.40.50.620">
    <property type="entry name" value="HUPs"/>
    <property type="match status" value="1"/>
</dbReference>
<dbReference type="EMBL" id="OY726394">
    <property type="protein sequence ID" value="CAJ1504197.1"/>
    <property type="molecule type" value="Genomic_DNA"/>
</dbReference>
<dbReference type="EC" id="6.3.5.4" evidence="3"/>
<comment type="catalytic activity">
    <reaction evidence="7">
        <text>L-aspartate + L-glutamine + ATP + H2O = L-asparagine + L-glutamate + AMP + diphosphate + H(+)</text>
        <dbReference type="Rhea" id="RHEA:12228"/>
        <dbReference type="ChEBI" id="CHEBI:15377"/>
        <dbReference type="ChEBI" id="CHEBI:15378"/>
        <dbReference type="ChEBI" id="CHEBI:29985"/>
        <dbReference type="ChEBI" id="CHEBI:29991"/>
        <dbReference type="ChEBI" id="CHEBI:30616"/>
        <dbReference type="ChEBI" id="CHEBI:33019"/>
        <dbReference type="ChEBI" id="CHEBI:58048"/>
        <dbReference type="ChEBI" id="CHEBI:58359"/>
        <dbReference type="ChEBI" id="CHEBI:456215"/>
        <dbReference type="EC" id="6.3.5.4"/>
    </reaction>
</comment>
<dbReference type="PANTHER" id="PTHR43284">
    <property type="entry name" value="ASPARAGINE SYNTHETASE (GLUTAMINE-HYDROLYZING)"/>
    <property type="match status" value="1"/>
</dbReference>
<dbReference type="RefSeq" id="WP_308474068.1">
    <property type="nucleotide sequence ID" value="NZ_OY726394.1"/>
</dbReference>
<evidence type="ECO:0000256" key="4">
    <source>
        <dbReference type="ARBA" id="ARBA00022741"/>
    </source>
</evidence>
<dbReference type="Pfam" id="PF13537">
    <property type="entry name" value="GATase_7"/>
    <property type="match status" value="1"/>
</dbReference>
<dbReference type="InterPro" id="IPR006426">
    <property type="entry name" value="Asn_synth_AEB"/>
</dbReference>
<dbReference type="SUPFAM" id="SSF52402">
    <property type="entry name" value="Adenine nucleotide alpha hydrolases-like"/>
    <property type="match status" value="1"/>
</dbReference>
<gene>
    <name evidence="10" type="ORF">MU0083_003376</name>
</gene>
<organism evidence="10 11">
    <name type="scientific">[Mycobacterium] kokjensenii</name>
    <dbReference type="NCBI Taxonomy" id="3064287"/>
    <lineage>
        <taxon>Bacteria</taxon>
        <taxon>Bacillati</taxon>
        <taxon>Actinomycetota</taxon>
        <taxon>Actinomycetes</taxon>
        <taxon>Mycobacteriales</taxon>
        <taxon>Mycobacteriaceae</taxon>
        <taxon>Mycolicibacter</taxon>
    </lineage>
</organism>
<accession>A0ABM9LSW8</accession>
<evidence type="ECO:0000256" key="1">
    <source>
        <dbReference type="ARBA" id="ARBA00005187"/>
    </source>
</evidence>
<dbReference type="InterPro" id="IPR014729">
    <property type="entry name" value="Rossmann-like_a/b/a_fold"/>
</dbReference>
<sequence>MALPAQEPAAVRGWPQPEAVSGSAVWFHGYLANPALLRRELNLPTSASVGQIVAAGWQRWHEDAAERIVGEYAAVLVRGPDAKLFGDRMGLRPLYCASVPNGTVVSTDLAALVRETGAWRELDEDYLADLFSAGLHLGHRTPYRNIRRLQVGEFGTCQTGRLQLRRGWQPSTEPLIGTFEEHRERLRDTVEHAVACAMPTEDTPAVELSGGLDTSTVLAVAAGIAPVHALSFVHPGHPGSDESSWMRAALETTPASWHPIDASAHGTFTDGPDLGVFLPAPTRRILNWAPSAAEESVARQLGVSTVLTGEGGDAVFFAGLLPWYLADLLRTGRLRHLRRESLRWSTQAEPGRSAPFWIRRAAVDGLRRWRSGRTLALEAPRPVTTAAPWLHRDYVERHRLQSRAQFTTGIRVPTVHGQAVLENIVRGAEFARSRHLSPPTGFDLRHPLLNPALVDLAMATPCEVAADPRIDRAVQRYAFAGVVSDTVLRRRSKPLADEAILQGFESHPRWRSYLGENPQIVERGYVDAAAWGDALHGAGRIGGVTQFYNAIQIEVWLRHLHRVGRPELLT</sequence>
<evidence type="ECO:0000256" key="6">
    <source>
        <dbReference type="ARBA" id="ARBA00022888"/>
    </source>
</evidence>
<feature type="domain" description="Glutamine amidotransferase type-2" evidence="9">
    <location>
        <begin position="23"/>
        <end position="113"/>
    </location>
</feature>
<evidence type="ECO:0000256" key="5">
    <source>
        <dbReference type="ARBA" id="ARBA00022840"/>
    </source>
</evidence>
<dbReference type="PANTHER" id="PTHR43284:SF1">
    <property type="entry name" value="ASPARAGINE SYNTHETASE"/>
    <property type="match status" value="1"/>
</dbReference>
<keyword evidence="4" id="KW-0547">Nucleotide-binding</keyword>
<protein>
    <recommendedName>
        <fullName evidence="3">asparagine synthase (glutamine-hydrolyzing)</fullName>
        <ecNumber evidence="3">6.3.5.4</ecNumber>
    </recommendedName>
</protein>
<dbReference type="Proteomes" id="UP001190336">
    <property type="component" value="Chromosome"/>
</dbReference>
<reference evidence="10 11" key="1">
    <citation type="submission" date="2023-08" db="EMBL/GenBank/DDBJ databases">
        <authorList>
            <person name="Folkvardsen B D."/>
            <person name="Norman A."/>
        </authorList>
    </citation>
    <scope>NUCLEOTIDE SEQUENCE [LARGE SCALE GENOMIC DNA]</scope>
    <source>
        <strain evidence="10 11">Mu0083</strain>
    </source>
</reference>
<evidence type="ECO:0000256" key="3">
    <source>
        <dbReference type="ARBA" id="ARBA00012737"/>
    </source>
</evidence>
<evidence type="ECO:0000313" key="11">
    <source>
        <dbReference type="Proteomes" id="UP001190336"/>
    </source>
</evidence>
<evidence type="ECO:0000256" key="7">
    <source>
        <dbReference type="ARBA" id="ARBA00048741"/>
    </source>
</evidence>
<evidence type="ECO:0000313" key="10">
    <source>
        <dbReference type="EMBL" id="CAJ1504197.1"/>
    </source>
</evidence>
<dbReference type="InterPro" id="IPR017932">
    <property type="entry name" value="GATase_2_dom"/>
</dbReference>
<name>A0ABM9LSW8_9MYCO</name>
<dbReference type="InterPro" id="IPR001962">
    <property type="entry name" value="Asn_synthase"/>
</dbReference>
<dbReference type="InterPro" id="IPR051786">
    <property type="entry name" value="ASN_synthetase/amidase"/>
</dbReference>
<comment type="pathway">
    <text evidence="1">Amino-acid biosynthesis; L-asparagine biosynthesis; L-asparagine from L-aspartate (L-Gln route): step 1/1.</text>
</comment>
<evidence type="ECO:0000256" key="2">
    <source>
        <dbReference type="ARBA" id="ARBA00005752"/>
    </source>
</evidence>
<feature type="domain" description="Asparagine synthetase" evidence="8">
    <location>
        <begin position="186"/>
        <end position="557"/>
    </location>
</feature>
<evidence type="ECO:0000259" key="8">
    <source>
        <dbReference type="Pfam" id="PF00733"/>
    </source>
</evidence>
<keyword evidence="6" id="KW-0028">Amino-acid biosynthesis</keyword>
<dbReference type="PIRSF" id="PIRSF001589">
    <property type="entry name" value="Asn_synthetase_glu-h"/>
    <property type="match status" value="1"/>
</dbReference>
<dbReference type="SUPFAM" id="SSF56235">
    <property type="entry name" value="N-terminal nucleophile aminohydrolases (Ntn hydrolases)"/>
    <property type="match status" value="1"/>
</dbReference>
<keyword evidence="6" id="KW-0061">Asparagine biosynthesis</keyword>
<comment type="similarity">
    <text evidence="2">Belongs to the asparagine synthetase family.</text>
</comment>
<dbReference type="Pfam" id="PF00733">
    <property type="entry name" value="Asn_synthase"/>
    <property type="match status" value="1"/>
</dbReference>
<keyword evidence="5" id="KW-0067">ATP-binding</keyword>
<evidence type="ECO:0000259" key="9">
    <source>
        <dbReference type="Pfam" id="PF13537"/>
    </source>
</evidence>
<dbReference type="InterPro" id="IPR029055">
    <property type="entry name" value="Ntn_hydrolases_N"/>
</dbReference>